<dbReference type="GO" id="GO:0051301">
    <property type="term" value="P:cell division"/>
    <property type="evidence" value="ECO:0007669"/>
    <property type="project" value="UniProtKB-KW"/>
</dbReference>
<dbReference type="Pfam" id="PF10444">
    <property type="entry name" value="Nbl1_Borealin_N"/>
    <property type="match status" value="1"/>
</dbReference>
<evidence type="ECO:0000259" key="13">
    <source>
        <dbReference type="Pfam" id="PF10512"/>
    </source>
</evidence>
<feature type="domain" description="Borealin C-terminal" evidence="13">
    <location>
        <begin position="174"/>
        <end position="289"/>
    </location>
</feature>
<evidence type="ECO:0000256" key="10">
    <source>
        <dbReference type="SAM" id="Coils"/>
    </source>
</evidence>
<keyword evidence="5" id="KW-0132">Cell division</keyword>
<dbReference type="GO" id="GO:0051233">
    <property type="term" value="C:spindle midzone"/>
    <property type="evidence" value="ECO:0007669"/>
    <property type="project" value="TreeGrafter"/>
</dbReference>
<evidence type="ECO:0000259" key="12">
    <source>
        <dbReference type="Pfam" id="PF10444"/>
    </source>
</evidence>
<dbReference type="PANTHER" id="PTHR16040:SF5">
    <property type="entry name" value="BOREALIN-2-RELATED"/>
    <property type="match status" value="1"/>
</dbReference>
<keyword evidence="10" id="KW-0175">Coiled coil</keyword>
<feature type="domain" description="Borealin N-terminal" evidence="12">
    <location>
        <begin position="35"/>
        <end position="89"/>
    </location>
</feature>
<evidence type="ECO:0000313" key="15">
    <source>
        <dbReference type="Proteomes" id="UP000472272"/>
    </source>
</evidence>
<feature type="compositionally biased region" description="Basic and acidic residues" evidence="11">
    <location>
        <begin position="185"/>
        <end position="196"/>
    </location>
</feature>
<dbReference type="OrthoDB" id="6360905at2759"/>
<keyword evidence="4" id="KW-0158">Chromosome</keyword>
<proteinExistence type="inferred from homology"/>
<comment type="subcellular location">
    <subcellularLocation>
        <location evidence="2">Chromosome</location>
        <location evidence="2">Centromere</location>
    </subcellularLocation>
    <subcellularLocation>
        <location evidence="1">Nucleus</location>
    </subcellularLocation>
</comment>
<protein>
    <submittedName>
        <fullName evidence="14">Borealin-2-like</fullName>
    </submittedName>
</protein>
<keyword evidence="15" id="KW-1185">Reference proteome</keyword>
<feature type="coiled-coil region" evidence="10">
    <location>
        <begin position="43"/>
        <end position="70"/>
    </location>
</feature>
<dbReference type="GeneTree" id="ENSGT00390000011115"/>
<feature type="region of interest" description="Disordered" evidence="11">
    <location>
        <begin position="1"/>
        <end position="27"/>
    </location>
</feature>
<name>A0A670K0D8_PODMU</name>
<reference evidence="14" key="3">
    <citation type="submission" date="2025-09" db="UniProtKB">
        <authorList>
            <consortium name="Ensembl"/>
        </authorList>
    </citation>
    <scope>IDENTIFICATION</scope>
</reference>
<sequence length="294" mass="32303">MALRKHLNEAKKRSADSGVESDRSLLSKEQRDQRISLFLRDFQHQAKENLRDLKKELASLLQTAEKAFQVELLAMPVVMRKMRREDLIDLKEEEAAAATVIATAMANDCCAADMPTPRLVRTNSKRVKVTTIVEYKGEEEESGAPARKLSRKAFKTNSLASLASAVKGKQGTPSRSANATPNGRTIERSTSMRERPVSASKCISLGSKRFPQRGLSKSASASERTQAVTLRSMSMPHESSVPFVNIPLSDGKTLCSAGDDLQNVNVELLNEDTVQHIHSLVNQLTVLCGKATVK</sequence>
<keyword evidence="8" id="KW-0131">Cell cycle</keyword>
<dbReference type="GO" id="GO:0032133">
    <property type="term" value="C:chromosome passenger complex"/>
    <property type="evidence" value="ECO:0007669"/>
    <property type="project" value="TreeGrafter"/>
</dbReference>
<organism evidence="14 15">
    <name type="scientific">Podarcis muralis</name>
    <name type="common">Wall lizard</name>
    <name type="synonym">Lacerta muralis</name>
    <dbReference type="NCBI Taxonomy" id="64176"/>
    <lineage>
        <taxon>Eukaryota</taxon>
        <taxon>Metazoa</taxon>
        <taxon>Chordata</taxon>
        <taxon>Craniata</taxon>
        <taxon>Vertebrata</taxon>
        <taxon>Euteleostomi</taxon>
        <taxon>Lepidosauria</taxon>
        <taxon>Squamata</taxon>
        <taxon>Bifurcata</taxon>
        <taxon>Unidentata</taxon>
        <taxon>Episquamata</taxon>
        <taxon>Laterata</taxon>
        <taxon>Lacertibaenia</taxon>
        <taxon>Lacertidae</taxon>
        <taxon>Podarcis</taxon>
    </lineage>
</organism>
<accession>A0A670K0D8</accession>
<dbReference type="InterPro" id="IPR046466">
    <property type="entry name" value="Borealin_C"/>
</dbReference>
<dbReference type="GeneID" id="114602249"/>
<reference evidence="14" key="2">
    <citation type="submission" date="2025-08" db="UniProtKB">
        <authorList>
            <consortium name="Ensembl"/>
        </authorList>
    </citation>
    <scope>IDENTIFICATION</scope>
</reference>
<dbReference type="KEGG" id="pmua:114602249"/>
<evidence type="ECO:0000256" key="2">
    <source>
        <dbReference type="ARBA" id="ARBA00004584"/>
    </source>
</evidence>
<keyword evidence="7" id="KW-0539">Nucleus</keyword>
<feature type="compositionally biased region" description="Polar residues" evidence="11">
    <location>
        <begin position="171"/>
        <end position="183"/>
    </location>
</feature>
<dbReference type="GO" id="GO:0005634">
    <property type="term" value="C:nucleus"/>
    <property type="evidence" value="ECO:0007669"/>
    <property type="project" value="UniProtKB-SubCell"/>
</dbReference>
<evidence type="ECO:0000256" key="11">
    <source>
        <dbReference type="SAM" id="MobiDB-lite"/>
    </source>
</evidence>
<evidence type="ECO:0000256" key="9">
    <source>
        <dbReference type="ARBA" id="ARBA00023328"/>
    </source>
</evidence>
<gene>
    <name evidence="14" type="primary">LOC114602249</name>
</gene>
<dbReference type="GO" id="GO:0000070">
    <property type="term" value="P:mitotic sister chromatid segregation"/>
    <property type="evidence" value="ECO:0007669"/>
    <property type="project" value="TreeGrafter"/>
</dbReference>
<dbReference type="RefSeq" id="XP_028596067.1">
    <property type="nucleotide sequence ID" value="XM_028740234.1"/>
</dbReference>
<dbReference type="OMA" id="DFDHQAK"/>
<evidence type="ECO:0000256" key="1">
    <source>
        <dbReference type="ARBA" id="ARBA00004123"/>
    </source>
</evidence>
<dbReference type="PANTHER" id="PTHR16040">
    <property type="entry name" value="AUSTRALIN, ISOFORM A-RELATED"/>
    <property type="match status" value="1"/>
</dbReference>
<dbReference type="InterPro" id="IPR018867">
    <property type="entry name" value="Cell_div_borealin"/>
</dbReference>
<dbReference type="Pfam" id="PF10512">
    <property type="entry name" value="Borealin"/>
    <property type="match status" value="1"/>
</dbReference>
<keyword evidence="6" id="KW-0498">Mitosis</keyword>
<evidence type="ECO:0000313" key="14">
    <source>
        <dbReference type="Ensembl" id="ENSPMRP00000030296.1"/>
    </source>
</evidence>
<evidence type="ECO:0000256" key="6">
    <source>
        <dbReference type="ARBA" id="ARBA00022776"/>
    </source>
</evidence>
<keyword evidence="9" id="KW-0137">Centromere</keyword>
<evidence type="ECO:0000256" key="3">
    <source>
        <dbReference type="ARBA" id="ARBA00009914"/>
    </source>
</evidence>
<dbReference type="InterPro" id="IPR018851">
    <property type="entry name" value="Borealin_N"/>
</dbReference>
<evidence type="ECO:0000256" key="7">
    <source>
        <dbReference type="ARBA" id="ARBA00023242"/>
    </source>
</evidence>
<comment type="similarity">
    <text evidence="3">Belongs to the borealin family.</text>
</comment>
<dbReference type="Gene3D" id="6.10.250.1900">
    <property type="match status" value="1"/>
</dbReference>
<dbReference type="GO" id="GO:0000775">
    <property type="term" value="C:chromosome, centromeric region"/>
    <property type="evidence" value="ECO:0007669"/>
    <property type="project" value="UniProtKB-SubCell"/>
</dbReference>
<dbReference type="AlphaFoldDB" id="A0A670K0D8"/>
<dbReference type="Proteomes" id="UP000472272">
    <property type="component" value="Chromosome 8"/>
</dbReference>
<evidence type="ECO:0000256" key="4">
    <source>
        <dbReference type="ARBA" id="ARBA00022454"/>
    </source>
</evidence>
<dbReference type="Ensembl" id="ENSPMRT00000032124.1">
    <property type="protein sequence ID" value="ENSPMRP00000030296.1"/>
    <property type="gene ID" value="ENSPMRG00000019592.1"/>
</dbReference>
<evidence type="ECO:0000256" key="8">
    <source>
        <dbReference type="ARBA" id="ARBA00023306"/>
    </source>
</evidence>
<evidence type="ECO:0000256" key="5">
    <source>
        <dbReference type="ARBA" id="ARBA00022618"/>
    </source>
</evidence>
<reference evidence="14 15" key="1">
    <citation type="journal article" date="2019" name="Proc. Natl. Acad. Sci. U.S.A.">
        <title>Regulatory changes in pterin and carotenoid genes underlie balanced color polymorphisms in the wall lizard.</title>
        <authorList>
            <person name="Andrade P."/>
            <person name="Pinho C."/>
            <person name="Perez I de Lanuza G."/>
            <person name="Afonso S."/>
            <person name="Brejcha J."/>
            <person name="Rubin C.J."/>
            <person name="Wallerman O."/>
            <person name="Pereira P."/>
            <person name="Sabatino S.J."/>
            <person name="Bellati A."/>
            <person name="Pellitteri-Rosa D."/>
            <person name="Bosakova Z."/>
            <person name="Bunikis I."/>
            <person name="Carretero M.A."/>
            <person name="Feiner N."/>
            <person name="Marsik P."/>
            <person name="Pauperio F."/>
            <person name="Salvi D."/>
            <person name="Soler L."/>
            <person name="While G.M."/>
            <person name="Uller T."/>
            <person name="Font E."/>
            <person name="Andersson L."/>
            <person name="Carneiro M."/>
        </authorList>
    </citation>
    <scope>NUCLEOTIDE SEQUENCE</scope>
</reference>
<feature type="region of interest" description="Disordered" evidence="11">
    <location>
        <begin position="163"/>
        <end position="197"/>
    </location>
</feature>
<dbReference type="Gene3D" id="6.10.140.560">
    <property type="match status" value="1"/>
</dbReference>